<evidence type="ECO:0000256" key="1">
    <source>
        <dbReference type="SAM" id="MobiDB-lite"/>
    </source>
</evidence>
<feature type="region of interest" description="Disordered" evidence="1">
    <location>
        <begin position="1"/>
        <end position="27"/>
    </location>
</feature>
<gene>
    <name evidence="2" type="ordered locus">Veis_4343</name>
</gene>
<dbReference type="EMBL" id="CP000542">
    <property type="protein sequence ID" value="ABM60046.1"/>
    <property type="molecule type" value="Genomic_DNA"/>
</dbReference>
<evidence type="ECO:0000313" key="2">
    <source>
        <dbReference type="EMBL" id="ABM60046.1"/>
    </source>
</evidence>
<keyword evidence="3" id="KW-1185">Reference proteome</keyword>
<dbReference type="Proteomes" id="UP000000374">
    <property type="component" value="Chromosome"/>
</dbReference>
<dbReference type="STRING" id="391735.Veis_4343"/>
<organism evidence="2 3">
    <name type="scientific">Verminephrobacter eiseniae (strain EF01-2)</name>
    <dbReference type="NCBI Taxonomy" id="391735"/>
    <lineage>
        <taxon>Bacteria</taxon>
        <taxon>Pseudomonadati</taxon>
        <taxon>Pseudomonadota</taxon>
        <taxon>Betaproteobacteria</taxon>
        <taxon>Burkholderiales</taxon>
        <taxon>Comamonadaceae</taxon>
        <taxon>Verminephrobacter</taxon>
    </lineage>
</organism>
<accession>A1WQY9</accession>
<protein>
    <submittedName>
        <fullName evidence="2">Uncharacterized protein</fullName>
    </submittedName>
</protein>
<name>A1WQY9_VEREI</name>
<dbReference type="KEGG" id="vei:Veis_4343"/>
<dbReference type="HOGENOM" id="CLU_2235442_0_0_4"/>
<proteinExistence type="predicted"/>
<dbReference type="AlphaFoldDB" id="A1WQY9"/>
<reference evidence="3" key="1">
    <citation type="submission" date="2006-12" db="EMBL/GenBank/DDBJ databases">
        <title>Complete sequence of chromosome 1 of Verminephrobacter eiseniae EF01-2.</title>
        <authorList>
            <person name="Copeland A."/>
            <person name="Lucas S."/>
            <person name="Lapidus A."/>
            <person name="Barry K."/>
            <person name="Detter J.C."/>
            <person name="Glavina del Rio T."/>
            <person name="Dalin E."/>
            <person name="Tice H."/>
            <person name="Pitluck S."/>
            <person name="Chertkov O."/>
            <person name="Brettin T."/>
            <person name="Bruce D."/>
            <person name="Han C."/>
            <person name="Tapia R."/>
            <person name="Gilna P."/>
            <person name="Schmutz J."/>
            <person name="Larimer F."/>
            <person name="Land M."/>
            <person name="Hauser L."/>
            <person name="Kyrpides N."/>
            <person name="Kim E."/>
            <person name="Stahl D."/>
            <person name="Richardson P."/>
        </authorList>
    </citation>
    <scope>NUCLEOTIDE SEQUENCE [LARGE SCALE GENOMIC DNA]</scope>
    <source>
        <strain evidence="3">EF01-2</strain>
    </source>
</reference>
<sequence>MLVFSHAKKTPTGPRRPAADRSSQAAAPGRVLDLARAQPGGLCSGGTELRHPVQPPAGYRPALRHRVVFSAASRVPRANACVLNTPPLLSSRSSSCLGIWRPQNR</sequence>
<evidence type="ECO:0000313" key="3">
    <source>
        <dbReference type="Proteomes" id="UP000000374"/>
    </source>
</evidence>